<evidence type="ECO:0000313" key="2">
    <source>
        <dbReference type="Proteomes" id="UP000479000"/>
    </source>
</evidence>
<dbReference type="Proteomes" id="UP000479000">
    <property type="component" value="Unassembled WGS sequence"/>
</dbReference>
<feature type="non-terminal residue" evidence="1">
    <location>
        <position position="82"/>
    </location>
</feature>
<reference evidence="1 2" key="1">
    <citation type="submission" date="2020-02" db="EMBL/GenBank/DDBJ databases">
        <authorList>
            <person name="Ferguson B K."/>
        </authorList>
    </citation>
    <scope>NUCLEOTIDE SEQUENCE [LARGE SCALE GENOMIC DNA]</scope>
</reference>
<evidence type="ECO:0000313" key="1">
    <source>
        <dbReference type="EMBL" id="CAB0016064.1"/>
    </source>
</evidence>
<dbReference type="AlphaFoldDB" id="A0A6H5HHA7"/>
<dbReference type="EMBL" id="CADCXU010029880">
    <property type="protein sequence ID" value="CAB0016064.1"/>
    <property type="molecule type" value="Genomic_DNA"/>
</dbReference>
<keyword evidence="2" id="KW-1185">Reference proteome</keyword>
<dbReference type="OrthoDB" id="8066980at2759"/>
<dbReference type="PANTHER" id="PTHR33327">
    <property type="entry name" value="ENDONUCLEASE"/>
    <property type="match status" value="1"/>
</dbReference>
<sequence>MFLQRLPSNARSILATSKDGLDDLALMADKIIEIASPSANVYNVDSVPNPLNERLSRLEKHISELTSSIHELRSHSRPRSHT</sequence>
<accession>A0A6H5HHA7</accession>
<organism evidence="1 2">
    <name type="scientific">Nesidiocoris tenuis</name>
    <dbReference type="NCBI Taxonomy" id="355587"/>
    <lineage>
        <taxon>Eukaryota</taxon>
        <taxon>Metazoa</taxon>
        <taxon>Ecdysozoa</taxon>
        <taxon>Arthropoda</taxon>
        <taxon>Hexapoda</taxon>
        <taxon>Insecta</taxon>
        <taxon>Pterygota</taxon>
        <taxon>Neoptera</taxon>
        <taxon>Paraneoptera</taxon>
        <taxon>Hemiptera</taxon>
        <taxon>Heteroptera</taxon>
        <taxon>Panheteroptera</taxon>
        <taxon>Cimicomorpha</taxon>
        <taxon>Miridae</taxon>
        <taxon>Dicyphina</taxon>
        <taxon>Nesidiocoris</taxon>
    </lineage>
</organism>
<dbReference type="PANTHER" id="PTHR33327:SF3">
    <property type="entry name" value="RNA-DIRECTED DNA POLYMERASE"/>
    <property type="match status" value="1"/>
</dbReference>
<name>A0A6H5HHA7_9HEMI</name>
<protein>
    <submittedName>
        <fullName evidence="1">Uncharacterized protein</fullName>
    </submittedName>
</protein>
<proteinExistence type="predicted"/>
<gene>
    <name evidence="1" type="ORF">NTEN_LOCUS20387</name>
</gene>